<comment type="catalytic activity">
    <reaction evidence="5">
        <text>7-aminomethyl-7-carbaguanosine(34) in tRNA + S-adenosyl-L-methionine = epoxyqueuosine(34) in tRNA + adenine + L-methionine + 2 H(+)</text>
        <dbReference type="Rhea" id="RHEA:32155"/>
        <dbReference type="Rhea" id="RHEA-COMP:10342"/>
        <dbReference type="Rhea" id="RHEA-COMP:18582"/>
        <dbReference type="ChEBI" id="CHEBI:15378"/>
        <dbReference type="ChEBI" id="CHEBI:16708"/>
        <dbReference type="ChEBI" id="CHEBI:57844"/>
        <dbReference type="ChEBI" id="CHEBI:59789"/>
        <dbReference type="ChEBI" id="CHEBI:82833"/>
        <dbReference type="ChEBI" id="CHEBI:194443"/>
        <dbReference type="EC" id="2.4.99.17"/>
    </reaction>
</comment>
<dbReference type="PANTHER" id="PTHR30307:SF0">
    <property type="entry name" value="S-ADENOSYLMETHIONINE:TRNA RIBOSYLTRANSFERASE-ISOMERASE"/>
    <property type="match status" value="1"/>
</dbReference>
<dbReference type="NCBIfam" id="TIGR00113">
    <property type="entry name" value="queA"/>
    <property type="match status" value="1"/>
</dbReference>
<reference evidence="6 7" key="1">
    <citation type="submission" date="2020-10" db="EMBL/GenBank/DDBJ databases">
        <title>Genome Sequencing of Rodentibacter spp. strain DSM111151.</title>
        <authorList>
            <person name="Benga L."/>
            <person name="Lautwein T."/>
        </authorList>
    </citation>
    <scope>NUCLEOTIDE SEQUENCE [LARGE SCALE GENOMIC DNA]</scope>
    <source>
        <strain evidence="6 7">DSM 111151</strain>
    </source>
</reference>
<dbReference type="EMBL" id="CP063056">
    <property type="protein sequence ID" value="QPB43469.1"/>
    <property type="molecule type" value="Genomic_DNA"/>
</dbReference>
<dbReference type="HAMAP" id="MF_00113">
    <property type="entry name" value="QueA"/>
    <property type="match status" value="1"/>
</dbReference>
<dbReference type="NCBIfam" id="NF001140">
    <property type="entry name" value="PRK00147.1"/>
    <property type="match status" value="1"/>
</dbReference>
<accession>A0ABX6V169</accession>
<dbReference type="InterPro" id="IPR042118">
    <property type="entry name" value="QueA_dom1"/>
</dbReference>
<keyword evidence="7" id="KW-1185">Reference proteome</keyword>
<comment type="subunit">
    <text evidence="5">Monomer.</text>
</comment>
<keyword evidence="2 5" id="KW-0808">Transferase</keyword>
<comment type="pathway">
    <text evidence="5">tRNA modification; tRNA-queuosine biosynthesis.</text>
</comment>
<proteinExistence type="inferred from homology"/>
<dbReference type="EC" id="2.4.99.17" evidence="5"/>
<name>A0ABX6V169_9PAST</name>
<keyword evidence="4 5" id="KW-0671">Queuosine biosynthesis</keyword>
<comment type="similarity">
    <text evidence="5">Belongs to the QueA family.</text>
</comment>
<dbReference type="Gene3D" id="2.40.10.240">
    <property type="entry name" value="QueA-like"/>
    <property type="match status" value="1"/>
</dbReference>
<dbReference type="SUPFAM" id="SSF111337">
    <property type="entry name" value="QueA-like"/>
    <property type="match status" value="1"/>
</dbReference>
<keyword evidence="3 5" id="KW-0949">S-adenosyl-L-methionine</keyword>
<evidence type="ECO:0000256" key="4">
    <source>
        <dbReference type="ARBA" id="ARBA00022785"/>
    </source>
</evidence>
<evidence type="ECO:0000313" key="7">
    <source>
        <dbReference type="Proteomes" id="UP000663069"/>
    </source>
</evidence>
<organism evidence="6 7">
    <name type="scientific">Rodentibacter haemolyticus</name>
    <dbReference type="NCBI Taxonomy" id="2778911"/>
    <lineage>
        <taxon>Bacteria</taxon>
        <taxon>Pseudomonadati</taxon>
        <taxon>Pseudomonadota</taxon>
        <taxon>Gammaproteobacteria</taxon>
        <taxon>Pasteurellales</taxon>
        <taxon>Pasteurellaceae</taxon>
        <taxon>Rodentibacter</taxon>
    </lineage>
</organism>
<comment type="function">
    <text evidence="5">Transfers and isomerizes the ribose moiety from AdoMet to the 7-aminomethyl group of 7-deazaguanine (preQ1-tRNA) to give epoxyqueuosine (oQ-tRNA).</text>
</comment>
<gene>
    <name evidence="5 6" type="primary">queA</name>
    <name evidence="6" type="ORF">IHV77_05140</name>
</gene>
<dbReference type="Pfam" id="PF02547">
    <property type="entry name" value="Queuosine_synth"/>
    <property type="match status" value="1"/>
</dbReference>
<dbReference type="InterPro" id="IPR042119">
    <property type="entry name" value="QueA_dom2"/>
</dbReference>
<evidence type="ECO:0000313" key="6">
    <source>
        <dbReference type="EMBL" id="QPB43469.1"/>
    </source>
</evidence>
<keyword evidence="6" id="KW-0328">Glycosyltransferase</keyword>
<evidence type="ECO:0000256" key="3">
    <source>
        <dbReference type="ARBA" id="ARBA00022691"/>
    </source>
</evidence>
<sequence length="363" mass="40610">MRVSDFYFDLPDELIARYPKEDRSSCRLLQLNGENGEISHRTFTDVLNLIDEGDLLIFNNTRVIPARMFGRKASGGKIEVLVERMLDEHRFLAHIRSSKSPKDGAELFLGEDKLGENNGIKAVMTARHNTLFEVELTDKSTALLNVLQEIGHMPLPPYIDRPDEEADQECYQTVYSKVPGAVAAPTAGLHFDDELLAKLRAKGVNFEFVTLHVGAGTFQPVRVENIEEHVMHAEYVELSQEVCNAIIDTKKAGKRVIAVGTTSVRSIETAALSAEENGNPDLIEPYFSDTSIFIYPGKPFRVVDGLITNFHLPESTLIMLVSAFAGYQNTMSAYKSAVENRYRFFSYGDAMFITKNPHVKGLE</sequence>
<evidence type="ECO:0000256" key="2">
    <source>
        <dbReference type="ARBA" id="ARBA00022679"/>
    </source>
</evidence>
<dbReference type="Proteomes" id="UP000663069">
    <property type="component" value="Chromosome"/>
</dbReference>
<dbReference type="InterPro" id="IPR036100">
    <property type="entry name" value="QueA_sf"/>
</dbReference>
<dbReference type="RefSeq" id="WP_194813026.1">
    <property type="nucleotide sequence ID" value="NZ_CP063056.1"/>
</dbReference>
<protein>
    <recommendedName>
        <fullName evidence="5">S-adenosylmethionine:tRNA ribosyltransferase-isomerase</fullName>
        <ecNumber evidence="5">2.4.99.17</ecNumber>
    </recommendedName>
    <alternativeName>
        <fullName evidence="5">Queuosine biosynthesis protein QueA</fullName>
    </alternativeName>
</protein>
<dbReference type="InterPro" id="IPR003699">
    <property type="entry name" value="QueA"/>
</dbReference>
<dbReference type="PANTHER" id="PTHR30307">
    <property type="entry name" value="S-ADENOSYLMETHIONINE:TRNA RIBOSYLTRANSFERASE-ISOMERASE"/>
    <property type="match status" value="1"/>
</dbReference>
<keyword evidence="1 5" id="KW-0963">Cytoplasm</keyword>
<comment type="subcellular location">
    <subcellularLocation>
        <location evidence="5">Cytoplasm</location>
    </subcellularLocation>
</comment>
<dbReference type="Gene3D" id="3.40.1780.10">
    <property type="entry name" value="QueA-like"/>
    <property type="match status" value="1"/>
</dbReference>
<evidence type="ECO:0000256" key="5">
    <source>
        <dbReference type="HAMAP-Rule" id="MF_00113"/>
    </source>
</evidence>
<dbReference type="GO" id="GO:0051075">
    <property type="term" value="F:S-adenosylmethionine:tRNA ribosyltransferase-isomerase activity"/>
    <property type="evidence" value="ECO:0007669"/>
    <property type="project" value="UniProtKB-EC"/>
</dbReference>
<evidence type="ECO:0000256" key="1">
    <source>
        <dbReference type="ARBA" id="ARBA00022490"/>
    </source>
</evidence>